<organism evidence="2 3">
    <name type="scientific">Hesseltinella vesiculosa</name>
    <dbReference type="NCBI Taxonomy" id="101127"/>
    <lineage>
        <taxon>Eukaryota</taxon>
        <taxon>Fungi</taxon>
        <taxon>Fungi incertae sedis</taxon>
        <taxon>Mucoromycota</taxon>
        <taxon>Mucoromycotina</taxon>
        <taxon>Mucoromycetes</taxon>
        <taxon>Mucorales</taxon>
        <taxon>Cunninghamellaceae</taxon>
        <taxon>Hesseltinella</taxon>
    </lineage>
</organism>
<dbReference type="Proteomes" id="UP000242146">
    <property type="component" value="Unassembled WGS sequence"/>
</dbReference>
<comment type="caution">
    <text evidence="2">The sequence shown here is derived from an EMBL/GenBank/DDBJ whole genome shotgun (WGS) entry which is preliminary data.</text>
</comment>
<dbReference type="AlphaFoldDB" id="A0A1X2G2J3"/>
<keyword evidence="3" id="KW-1185">Reference proteome</keyword>
<evidence type="ECO:0000259" key="1">
    <source>
        <dbReference type="Pfam" id="PF12246"/>
    </source>
</evidence>
<name>A0A1X2G2J3_9FUNG</name>
<proteinExistence type="predicted"/>
<dbReference type="Pfam" id="PF12246">
    <property type="entry name" value="MKT1_C"/>
    <property type="match status" value="1"/>
</dbReference>
<protein>
    <recommendedName>
        <fullName evidence="1">Post-transcriptional regulator MKT1 C-terminal domain-containing protein</fullName>
    </recommendedName>
</protein>
<reference evidence="2 3" key="1">
    <citation type="submission" date="2016-07" db="EMBL/GenBank/DDBJ databases">
        <title>Pervasive Adenine N6-methylation of Active Genes in Fungi.</title>
        <authorList>
            <consortium name="DOE Joint Genome Institute"/>
            <person name="Mondo S.J."/>
            <person name="Dannebaum R.O."/>
            <person name="Kuo R.C."/>
            <person name="Labutti K."/>
            <person name="Haridas S."/>
            <person name="Kuo A."/>
            <person name="Salamov A."/>
            <person name="Ahrendt S.R."/>
            <person name="Lipzen A."/>
            <person name="Sullivan W."/>
            <person name="Andreopoulos W.B."/>
            <person name="Clum A."/>
            <person name="Lindquist E."/>
            <person name="Daum C."/>
            <person name="Ramamoorthy G.K."/>
            <person name="Gryganskyi A."/>
            <person name="Culley D."/>
            <person name="Magnuson J.K."/>
            <person name="James T.Y."/>
            <person name="O'Malley M.A."/>
            <person name="Stajich J.E."/>
            <person name="Spatafora J.W."/>
            <person name="Visel A."/>
            <person name="Grigoriev I.V."/>
        </authorList>
    </citation>
    <scope>NUCLEOTIDE SEQUENCE [LARGE SCALE GENOMIC DNA]</scope>
    <source>
        <strain evidence="2 3">NRRL 3301</strain>
    </source>
</reference>
<gene>
    <name evidence="2" type="ORF">DM01DRAFT_1340918</name>
</gene>
<dbReference type="OrthoDB" id="17262at2759"/>
<dbReference type="STRING" id="101127.A0A1X2G2J3"/>
<feature type="domain" description="Post-transcriptional regulator MKT1 C-terminal" evidence="1">
    <location>
        <begin position="2"/>
        <end position="121"/>
    </location>
</feature>
<accession>A0A1X2G2J3</accession>
<evidence type="ECO:0000313" key="3">
    <source>
        <dbReference type="Proteomes" id="UP000242146"/>
    </source>
</evidence>
<evidence type="ECO:0000313" key="2">
    <source>
        <dbReference type="EMBL" id="ORX42929.1"/>
    </source>
</evidence>
<dbReference type="EMBL" id="MCGT01000060">
    <property type="protein sequence ID" value="ORX42929.1"/>
    <property type="molecule type" value="Genomic_DNA"/>
</dbReference>
<sequence length="122" mass="14004">MAMEKSLQPNESTQEAYLTAFELIRFGVLTASPYSKSYSRSSLEVNLQPHLTLVSRVLSLLPMSFKATPWSGPLNRDLLVFNSFVKSLNRSYRNLAEMLTLSFFMNDLVEKDRKDYSEIANR</sequence>
<dbReference type="InterPro" id="IPR022039">
    <property type="entry name" value="MKT1_C"/>
</dbReference>